<evidence type="ECO:0000313" key="4">
    <source>
        <dbReference type="Proteomes" id="UP000002051"/>
    </source>
</evidence>
<accession>A0A072UK91</accession>
<dbReference type="PANTHER" id="PTHR34564">
    <property type="entry name" value="PEPTIDYL-PROLYL CIS-TRANS ISOMERASE G"/>
    <property type="match status" value="1"/>
</dbReference>
<sequence>MKFAKRQSYLTDNESIILVQEKNIRRLNEVVRHLQQQLQQCRSSNDTRNGTVSLDTWWIDSSANFKEGVQHSDLDGQTYGDLHCLLFRIKAEMLLRVAKTPMPTDI</sequence>
<gene>
    <name evidence="2" type="ordered locus">MTR_4g052250</name>
</gene>
<reference evidence="2 4" key="1">
    <citation type="journal article" date="2011" name="Nature">
        <title>The Medicago genome provides insight into the evolution of rhizobial symbioses.</title>
        <authorList>
            <person name="Young N.D."/>
            <person name="Debelle F."/>
            <person name="Oldroyd G.E."/>
            <person name="Geurts R."/>
            <person name="Cannon S.B."/>
            <person name="Udvardi M.K."/>
            <person name="Benedito V.A."/>
            <person name="Mayer K.F."/>
            <person name="Gouzy J."/>
            <person name="Schoof H."/>
            <person name="Van de Peer Y."/>
            <person name="Proost S."/>
            <person name="Cook D.R."/>
            <person name="Meyers B.C."/>
            <person name="Spannagl M."/>
            <person name="Cheung F."/>
            <person name="De Mita S."/>
            <person name="Krishnakumar V."/>
            <person name="Gundlach H."/>
            <person name="Zhou S."/>
            <person name="Mudge J."/>
            <person name="Bharti A.K."/>
            <person name="Murray J.D."/>
            <person name="Naoumkina M.A."/>
            <person name="Rosen B."/>
            <person name="Silverstein K.A."/>
            <person name="Tang H."/>
            <person name="Rombauts S."/>
            <person name="Zhao P.X."/>
            <person name="Zhou P."/>
            <person name="Barbe V."/>
            <person name="Bardou P."/>
            <person name="Bechner M."/>
            <person name="Bellec A."/>
            <person name="Berger A."/>
            <person name="Berges H."/>
            <person name="Bidwell S."/>
            <person name="Bisseling T."/>
            <person name="Choisne N."/>
            <person name="Couloux A."/>
            <person name="Denny R."/>
            <person name="Deshpande S."/>
            <person name="Dai X."/>
            <person name="Doyle J.J."/>
            <person name="Dudez A.M."/>
            <person name="Farmer A.D."/>
            <person name="Fouteau S."/>
            <person name="Franken C."/>
            <person name="Gibelin C."/>
            <person name="Gish J."/>
            <person name="Goldstein S."/>
            <person name="Gonzalez A.J."/>
            <person name="Green P.J."/>
            <person name="Hallab A."/>
            <person name="Hartog M."/>
            <person name="Hua A."/>
            <person name="Humphray S.J."/>
            <person name="Jeong D.H."/>
            <person name="Jing Y."/>
            <person name="Jocker A."/>
            <person name="Kenton S.M."/>
            <person name="Kim D.J."/>
            <person name="Klee K."/>
            <person name="Lai H."/>
            <person name="Lang C."/>
            <person name="Lin S."/>
            <person name="Macmil S.L."/>
            <person name="Magdelenat G."/>
            <person name="Matthews L."/>
            <person name="McCorrison J."/>
            <person name="Monaghan E.L."/>
            <person name="Mun J.H."/>
            <person name="Najar F.Z."/>
            <person name="Nicholson C."/>
            <person name="Noirot C."/>
            <person name="O'Bleness M."/>
            <person name="Paule C.R."/>
            <person name="Poulain J."/>
            <person name="Prion F."/>
            <person name="Qin B."/>
            <person name="Qu C."/>
            <person name="Retzel E.F."/>
            <person name="Riddle C."/>
            <person name="Sallet E."/>
            <person name="Samain S."/>
            <person name="Samson N."/>
            <person name="Sanders I."/>
            <person name="Saurat O."/>
            <person name="Scarpelli C."/>
            <person name="Schiex T."/>
            <person name="Segurens B."/>
            <person name="Severin A.J."/>
            <person name="Sherrier D.J."/>
            <person name="Shi R."/>
            <person name="Sims S."/>
            <person name="Singer S.R."/>
            <person name="Sinharoy S."/>
            <person name="Sterck L."/>
            <person name="Viollet A."/>
            <person name="Wang B.B."/>
            <person name="Wang K."/>
            <person name="Wang M."/>
            <person name="Wang X."/>
            <person name="Warfsmann J."/>
            <person name="Weissenbach J."/>
            <person name="White D.D."/>
            <person name="White J.D."/>
            <person name="Wiley G.B."/>
            <person name="Wincker P."/>
            <person name="Xing Y."/>
            <person name="Yang L."/>
            <person name="Yao Z."/>
            <person name="Ying F."/>
            <person name="Zhai J."/>
            <person name="Zhou L."/>
            <person name="Zuber A."/>
            <person name="Denarie J."/>
            <person name="Dixon R.A."/>
            <person name="May G.D."/>
            <person name="Schwartz D.C."/>
            <person name="Rogers J."/>
            <person name="Quetier F."/>
            <person name="Town C.D."/>
            <person name="Roe B.A."/>
        </authorList>
    </citation>
    <scope>NUCLEOTIDE SEQUENCE [LARGE SCALE GENOMIC DNA]</scope>
    <source>
        <strain evidence="2">A17</strain>
        <strain evidence="3 4">cv. Jemalong A17</strain>
    </source>
</reference>
<protein>
    <submittedName>
        <fullName evidence="2 3">Uncharacterized protein</fullName>
    </submittedName>
</protein>
<dbReference type="EMBL" id="CM001220">
    <property type="protein sequence ID" value="KEH29811.1"/>
    <property type="molecule type" value="Genomic_DNA"/>
</dbReference>
<name>A0A072UK91_MEDTR</name>
<evidence type="ECO:0000256" key="1">
    <source>
        <dbReference type="SAM" id="Coils"/>
    </source>
</evidence>
<reference evidence="2 4" key="2">
    <citation type="journal article" date="2014" name="BMC Genomics">
        <title>An improved genome release (version Mt4.0) for the model legume Medicago truncatula.</title>
        <authorList>
            <person name="Tang H."/>
            <person name="Krishnakumar V."/>
            <person name="Bidwell S."/>
            <person name="Rosen B."/>
            <person name="Chan A."/>
            <person name="Zhou S."/>
            <person name="Gentzbittel L."/>
            <person name="Childs K.L."/>
            <person name="Yandell M."/>
            <person name="Gundlach H."/>
            <person name="Mayer K.F."/>
            <person name="Schwartz D.C."/>
            <person name="Town C.D."/>
        </authorList>
    </citation>
    <scope>GENOME REANNOTATION</scope>
    <source>
        <strain evidence="2">A17</strain>
        <strain evidence="3 4">cv. Jemalong A17</strain>
    </source>
</reference>
<keyword evidence="1" id="KW-0175">Coiled coil</keyword>
<evidence type="ECO:0000313" key="2">
    <source>
        <dbReference type="EMBL" id="KEH29811.1"/>
    </source>
</evidence>
<reference evidence="3" key="3">
    <citation type="submission" date="2015-04" db="UniProtKB">
        <authorList>
            <consortium name="EnsemblPlants"/>
        </authorList>
    </citation>
    <scope>IDENTIFICATION</scope>
    <source>
        <strain evidence="3">cv. Jemalong A17</strain>
    </source>
</reference>
<keyword evidence="4" id="KW-1185">Reference proteome</keyword>
<dbReference type="AlphaFoldDB" id="A0A072UK91"/>
<evidence type="ECO:0000313" key="3">
    <source>
        <dbReference type="EnsemblPlants" id="KEH29811"/>
    </source>
</evidence>
<proteinExistence type="predicted"/>
<dbReference type="EnsemblPlants" id="KEH29811">
    <property type="protein sequence ID" value="KEH29811"/>
    <property type="gene ID" value="MTR_4g052250"/>
</dbReference>
<feature type="coiled-coil region" evidence="1">
    <location>
        <begin position="17"/>
        <end position="44"/>
    </location>
</feature>
<dbReference type="PANTHER" id="PTHR34564:SF3">
    <property type="entry name" value="PEPTIDYL-PROLYL CIS-TRANS ISOMERASE G"/>
    <property type="match status" value="1"/>
</dbReference>
<dbReference type="Proteomes" id="UP000002051">
    <property type="component" value="Chromosome 4"/>
</dbReference>
<organism evidence="2 4">
    <name type="scientific">Medicago truncatula</name>
    <name type="common">Barrel medic</name>
    <name type="synonym">Medicago tribuloides</name>
    <dbReference type="NCBI Taxonomy" id="3880"/>
    <lineage>
        <taxon>Eukaryota</taxon>
        <taxon>Viridiplantae</taxon>
        <taxon>Streptophyta</taxon>
        <taxon>Embryophyta</taxon>
        <taxon>Tracheophyta</taxon>
        <taxon>Spermatophyta</taxon>
        <taxon>Magnoliopsida</taxon>
        <taxon>eudicotyledons</taxon>
        <taxon>Gunneridae</taxon>
        <taxon>Pentapetalae</taxon>
        <taxon>rosids</taxon>
        <taxon>fabids</taxon>
        <taxon>Fabales</taxon>
        <taxon>Fabaceae</taxon>
        <taxon>Papilionoideae</taxon>
        <taxon>50 kb inversion clade</taxon>
        <taxon>NPAAA clade</taxon>
        <taxon>Hologalegina</taxon>
        <taxon>IRL clade</taxon>
        <taxon>Trifolieae</taxon>
        <taxon>Medicago</taxon>
    </lineage>
</organism>
<dbReference type="HOGENOM" id="CLU_2227124_0_0_1"/>